<proteinExistence type="predicted"/>
<name>A0A6A5SBT0_9PLEO</name>
<sequence>MDANLSYYAVATVLHPKLHINWFKDHWKNFPLWYKKADASVKEMFKSYLQAEVEDNNEPQWPPQTSRKLPGGNTSNNPYNRTMGVNLHLLTNTKNKRQKRASQLEDYSDALLTDYTNSSPHEFMLLEEQPWG</sequence>
<dbReference type="EMBL" id="ML976158">
    <property type="protein sequence ID" value="KAF1937004.1"/>
    <property type="molecule type" value="Genomic_DNA"/>
</dbReference>
<dbReference type="Proteomes" id="UP000800038">
    <property type="component" value="Unassembled WGS sequence"/>
</dbReference>
<gene>
    <name evidence="2" type="ORF">EJ02DRAFT_470027</name>
</gene>
<organism evidence="2 3">
    <name type="scientific">Clathrospora elynae</name>
    <dbReference type="NCBI Taxonomy" id="706981"/>
    <lineage>
        <taxon>Eukaryota</taxon>
        <taxon>Fungi</taxon>
        <taxon>Dikarya</taxon>
        <taxon>Ascomycota</taxon>
        <taxon>Pezizomycotina</taxon>
        <taxon>Dothideomycetes</taxon>
        <taxon>Pleosporomycetidae</taxon>
        <taxon>Pleosporales</taxon>
        <taxon>Diademaceae</taxon>
        <taxon>Clathrospora</taxon>
    </lineage>
</organism>
<keyword evidence="3" id="KW-1185">Reference proteome</keyword>
<feature type="region of interest" description="Disordered" evidence="1">
    <location>
        <begin position="54"/>
        <end position="82"/>
    </location>
</feature>
<evidence type="ECO:0000256" key="1">
    <source>
        <dbReference type="SAM" id="MobiDB-lite"/>
    </source>
</evidence>
<evidence type="ECO:0000313" key="3">
    <source>
        <dbReference type="Proteomes" id="UP000800038"/>
    </source>
</evidence>
<evidence type="ECO:0000313" key="2">
    <source>
        <dbReference type="EMBL" id="KAF1937004.1"/>
    </source>
</evidence>
<reference evidence="2" key="1">
    <citation type="journal article" date="2020" name="Stud. Mycol.">
        <title>101 Dothideomycetes genomes: a test case for predicting lifestyles and emergence of pathogens.</title>
        <authorList>
            <person name="Haridas S."/>
            <person name="Albert R."/>
            <person name="Binder M."/>
            <person name="Bloem J."/>
            <person name="Labutti K."/>
            <person name="Salamov A."/>
            <person name="Andreopoulos B."/>
            <person name="Baker S."/>
            <person name="Barry K."/>
            <person name="Bills G."/>
            <person name="Bluhm B."/>
            <person name="Cannon C."/>
            <person name="Castanera R."/>
            <person name="Culley D."/>
            <person name="Daum C."/>
            <person name="Ezra D."/>
            <person name="Gonzalez J."/>
            <person name="Henrissat B."/>
            <person name="Kuo A."/>
            <person name="Liang C."/>
            <person name="Lipzen A."/>
            <person name="Lutzoni F."/>
            <person name="Magnuson J."/>
            <person name="Mondo S."/>
            <person name="Nolan M."/>
            <person name="Ohm R."/>
            <person name="Pangilinan J."/>
            <person name="Park H.-J."/>
            <person name="Ramirez L."/>
            <person name="Alfaro M."/>
            <person name="Sun H."/>
            <person name="Tritt A."/>
            <person name="Yoshinaga Y."/>
            <person name="Zwiers L.-H."/>
            <person name="Turgeon B."/>
            <person name="Goodwin S."/>
            <person name="Spatafora J."/>
            <person name="Crous P."/>
            <person name="Grigoriev I."/>
        </authorList>
    </citation>
    <scope>NUCLEOTIDE SEQUENCE</scope>
    <source>
        <strain evidence="2">CBS 161.51</strain>
    </source>
</reference>
<dbReference type="AlphaFoldDB" id="A0A6A5SBT0"/>
<feature type="compositionally biased region" description="Polar residues" evidence="1">
    <location>
        <begin position="63"/>
        <end position="80"/>
    </location>
</feature>
<accession>A0A6A5SBT0</accession>
<protein>
    <submittedName>
        <fullName evidence="2">Uncharacterized protein</fullName>
    </submittedName>
</protein>